<reference evidence="2" key="1">
    <citation type="submission" date="2021-06" db="EMBL/GenBank/DDBJ databases">
        <authorList>
            <person name="Hodson N. C."/>
            <person name="Mongue J. A."/>
            <person name="Jaron S. K."/>
        </authorList>
    </citation>
    <scope>NUCLEOTIDE SEQUENCE</scope>
</reference>
<dbReference type="Proteomes" id="UP000708208">
    <property type="component" value="Unassembled WGS sequence"/>
</dbReference>
<feature type="non-terminal residue" evidence="2">
    <location>
        <position position="59"/>
    </location>
</feature>
<organism evidence="2 3">
    <name type="scientific">Allacma fusca</name>
    <dbReference type="NCBI Taxonomy" id="39272"/>
    <lineage>
        <taxon>Eukaryota</taxon>
        <taxon>Metazoa</taxon>
        <taxon>Ecdysozoa</taxon>
        <taxon>Arthropoda</taxon>
        <taxon>Hexapoda</taxon>
        <taxon>Collembola</taxon>
        <taxon>Symphypleona</taxon>
        <taxon>Sminthuridae</taxon>
        <taxon>Allacma</taxon>
    </lineage>
</organism>
<evidence type="ECO:0000256" key="1">
    <source>
        <dbReference type="SAM" id="MobiDB-lite"/>
    </source>
</evidence>
<gene>
    <name evidence="2" type="ORF">AFUS01_LOCUS6885</name>
</gene>
<comment type="caution">
    <text evidence="2">The sequence shown here is derived from an EMBL/GenBank/DDBJ whole genome shotgun (WGS) entry which is preliminary data.</text>
</comment>
<feature type="compositionally biased region" description="Polar residues" evidence="1">
    <location>
        <begin position="1"/>
        <end position="10"/>
    </location>
</feature>
<keyword evidence="3" id="KW-1185">Reference proteome</keyword>
<dbReference type="EMBL" id="CAJVCH010045746">
    <property type="protein sequence ID" value="CAG7717426.1"/>
    <property type="molecule type" value="Genomic_DNA"/>
</dbReference>
<feature type="region of interest" description="Disordered" evidence="1">
    <location>
        <begin position="1"/>
        <end position="27"/>
    </location>
</feature>
<dbReference type="AlphaFoldDB" id="A0A8J2JBE6"/>
<evidence type="ECO:0000313" key="2">
    <source>
        <dbReference type="EMBL" id="CAG7717426.1"/>
    </source>
</evidence>
<protein>
    <submittedName>
        <fullName evidence="2">Uncharacterized protein</fullName>
    </submittedName>
</protein>
<name>A0A8J2JBE6_9HEXA</name>
<proteinExistence type="predicted"/>
<accession>A0A8J2JBE6</accession>
<sequence>MSESDFNSMNWAKPPNRRINPFDHGRRKNKLLKDAGQEYEIVKGKDKWKKRDAKVPPSG</sequence>
<evidence type="ECO:0000313" key="3">
    <source>
        <dbReference type="Proteomes" id="UP000708208"/>
    </source>
</evidence>